<keyword evidence="2" id="KW-1185">Reference proteome</keyword>
<dbReference type="EMBL" id="BMRJ01000001">
    <property type="protein sequence ID" value="GGR23137.1"/>
    <property type="molecule type" value="Genomic_DNA"/>
</dbReference>
<dbReference type="RefSeq" id="WP_189084723.1">
    <property type="nucleotide sequence ID" value="NZ_BMRJ01000001.1"/>
</dbReference>
<sequence>MGEARREFWRVALPVAGVVALCGTVWVAVAVTEAQQTRTVAQAASAVAAQLDAIEATVPAASALDRTAEVMTQPCPVAGRGEQTVHRRHVELDPGFDRVEWAATLGDAFPEAEGWQRRVTALDRRENLDIRIVGRELITVDVVATGDDERARLTMRATSECANAEDDDASQ</sequence>
<comment type="caution">
    <text evidence="1">The sequence shown here is derived from an EMBL/GenBank/DDBJ whole genome shotgun (WGS) entry which is preliminary data.</text>
</comment>
<dbReference type="AlphaFoldDB" id="A0A918CGS8"/>
<evidence type="ECO:0000313" key="2">
    <source>
        <dbReference type="Proteomes" id="UP000610303"/>
    </source>
</evidence>
<proteinExistence type="predicted"/>
<organism evidence="1 2">
    <name type="scientific">Agromyces mediolanus</name>
    <name type="common">Corynebacterium mediolanum</name>
    <dbReference type="NCBI Taxonomy" id="41986"/>
    <lineage>
        <taxon>Bacteria</taxon>
        <taxon>Bacillati</taxon>
        <taxon>Actinomycetota</taxon>
        <taxon>Actinomycetes</taxon>
        <taxon>Micrococcales</taxon>
        <taxon>Microbacteriaceae</taxon>
        <taxon>Agromyces</taxon>
    </lineage>
</organism>
<reference evidence="1" key="2">
    <citation type="submission" date="2020-09" db="EMBL/GenBank/DDBJ databases">
        <authorList>
            <person name="Sun Q."/>
            <person name="Ohkuma M."/>
        </authorList>
    </citation>
    <scope>NUCLEOTIDE SEQUENCE</scope>
    <source>
        <strain evidence="1">JCM 3346</strain>
    </source>
</reference>
<protein>
    <submittedName>
        <fullName evidence="1">Uncharacterized protein</fullName>
    </submittedName>
</protein>
<dbReference type="Proteomes" id="UP000610303">
    <property type="component" value="Unassembled WGS sequence"/>
</dbReference>
<reference evidence="1" key="1">
    <citation type="journal article" date="2014" name="Int. J. Syst. Evol. Microbiol.">
        <title>Complete genome sequence of Corynebacterium casei LMG S-19264T (=DSM 44701T), isolated from a smear-ripened cheese.</title>
        <authorList>
            <consortium name="US DOE Joint Genome Institute (JGI-PGF)"/>
            <person name="Walter F."/>
            <person name="Albersmeier A."/>
            <person name="Kalinowski J."/>
            <person name="Ruckert C."/>
        </authorList>
    </citation>
    <scope>NUCLEOTIDE SEQUENCE</scope>
    <source>
        <strain evidence="1">JCM 3346</strain>
    </source>
</reference>
<name>A0A918CGS8_AGRME</name>
<gene>
    <name evidence="1" type="ORF">GCM10010196_16150</name>
</gene>
<accession>A0A918CGS8</accession>
<evidence type="ECO:0000313" key="1">
    <source>
        <dbReference type="EMBL" id="GGR23137.1"/>
    </source>
</evidence>